<dbReference type="InterPro" id="IPR014756">
    <property type="entry name" value="Ig_E-set"/>
</dbReference>
<dbReference type="EMBL" id="CM014088">
    <property type="protein sequence ID" value="TKS78835.1"/>
    <property type="molecule type" value="Genomic_DNA"/>
</dbReference>
<name>A0A4U5UYC3_COLLU</name>
<dbReference type="InterPro" id="IPR014752">
    <property type="entry name" value="Arrestin-like_C"/>
</dbReference>
<dbReference type="InterPro" id="IPR011022">
    <property type="entry name" value="Arrestin_C-like"/>
</dbReference>
<comment type="similarity">
    <text evidence="1">Belongs to the arrestin family.</text>
</comment>
<dbReference type="GO" id="GO:0007399">
    <property type="term" value="P:nervous system development"/>
    <property type="evidence" value="ECO:0007669"/>
    <property type="project" value="UniProtKB-ARBA"/>
</dbReference>
<evidence type="ECO:0000256" key="1">
    <source>
        <dbReference type="ARBA" id="ARBA00005298"/>
    </source>
</evidence>
<dbReference type="AlphaFoldDB" id="A0A4U5UYC3"/>
<gene>
    <name evidence="4" type="ORF">D9C73_012338</name>
</gene>
<proteinExistence type="inferred from homology"/>
<keyword evidence="5" id="KW-1185">Reference proteome</keyword>
<dbReference type="Pfam" id="PF00339">
    <property type="entry name" value="Arrestin_N"/>
    <property type="match status" value="1"/>
</dbReference>
<evidence type="ECO:0000259" key="3">
    <source>
        <dbReference type="SMART" id="SM01017"/>
    </source>
</evidence>
<dbReference type="InterPro" id="IPR050357">
    <property type="entry name" value="Arrestin_domain-protein"/>
</dbReference>
<protein>
    <submittedName>
        <fullName evidence="4">Arrestin domain-containing protein 3 TBP-2-like inducible membrane protein</fullName>
    </submittedName>
</protein>
<dbReference type="SUPFAM" id="SSF81296">
    <property type="entry name" value="E set domains"/>
    <property type="match status" value="2"/>
</dbReference>
<dbReference type="GO" id="GO:0005886">
    <property type="term" value="C:plasma membrane"/>
    <property type="evidence" value="ECO:0007669"/>
    <property type="project" value="TreeGrafter"/>
</dbReference>
<dbReference type="GO" id="GO:0015031">
    <property type="term" value="P:protein transport"/>
    <property type="evidence" value="ECO:0007669"/>
    <property type="project" value="TreeGrafter"/>
</dbReference>
<evidence type="ECO:0000256" key="2">
    <source>
        <dbReference type="SAM" id="MobiDB-lite"/>
    </source>
</evidence>
<dbReference type="STRING" id="240159.A0A4U5UYC3"/>
<evidence type="ECO:0000313" key="4">
    <source>
        <dbReference type="EMBL" id="TKS78835.1"/>
    </source>
</evidence>
<dbReference type="SMART" id="SM01017">
    <property type="entry name" value="Arrestin_C"/>
    <property type="match status" value="1"/>
</dbReference>
<reference evidence="4 5" key="1">
    <citation type="submission" date="2019-01" db="EMBL/GenBank/DDBJ databases">
        <title>Genome Assembly of Collichthys lucidus.</title>
        <authorList>
            <person name="Cai M."/>
            <person name="Xiao S."/>
        </authorList>
    </citation>
    <scope>NUCLEOTIDE SEQUENCE [LARGE SCALE GENOMIC DNA]</scope>
    <source>
        <strain evidence="4">JT15FE1705JMU</strain>
        <tissue evidence="4">Muscle</tissue>
    </source>
</reference>
<feature type="region of interest" description="Disordered" evidence="2">
    <location>
        <begin position="59"/>
        <end position="85"/>
    </location>
</feature>
<dbReference type="PANTHER" id="PTHR11188">
    <property type="entry name" value="ARRESTIN DOMAIN CONTAINING PROTEIN"/>
    <property type="match status" value="1"/>
</dbReference>
<dbReference type="Pfam" id="PF02752">
    <property type="entry name" value="Arrestin_C"/>
    <property type="match status" value="1"/>
</dbReference>
<evidence type="ECO:0000313" key="5">
    <source>
        <dbReference type="Proteomes" id="UP000298787"/>
    </source>
</evidence>
<organism evidence="4 5">
    <name type="scientific">Collichthys lucidus</name>
    <name type="common">Big head croaker</name>
    <name type="synonym">Sciaena lucida</name>
    <dbReference type="NCBI Taxonomy" id="240159"/>
    <lineage>
        <taxon>Eukaryota</taxon>
        <taxon>Metazoa</taxon>
        <taxon>Chordata</taxon>
        <taxon>Craniata</taxon>
        <taxon>Vertebrata</taxon>
        <taxon>Euteleostomi</taxon>
        <taxon>Actinopterygii</taxon>
        <taxon>Neopterygii</taxon>
        <taxon>Teleostei</taxon>
        <taxon>Neoteleostei</taxon>
        <taxon>Acanthomorphata</taxon>
        <taxon>Eupercaria</taxon>
        <taxon>Sciaenidae</taxon>
        <taxon>Collichthys</taxon>
    </lineage>
</organism>
<sequence length="384" mass="43467">MTITNFSLEYDAVNSSNTFTNGDIINGRIILELSKETRINSLVFTAKGEARVRWTEHHGNHHGHHAHHAHHAHHGHHAHHHHSQHQTYWSEEKYYDVTQHILKETRQDGTEVIGGGRHVFPFSFQIPDRKIPSTIKTPVGKIVHKMKAELKQPMKLTKKAKAHFTFVSKADMDIPGLMDPQHGCKNKSVKVFASGNVLMDVYTKRMGYKQGEDIQVTVEISNRSTRSVKPKFVLYEKKSHFAQGRRKLFTNDILKEKVEDVPPSDKETVTKVITIPKELQRSILNCSIIKVEYRLKVYLDIKYATDPEVKLPIVVLPASGAPAMMQPPPPANYGFQAFGYPNQTPWNMAPQQQAAPQPVGPPPAYGAYAMYPSFPDSDKYSDAL</sequence>
<feature type="domain" description="Arrestin C-terminal-like" evidence="3">
    <location>
        <begin position="193"/>
        <end position="318"/>
    </location>
</feature>
<dbReference type="Gene3D" id="2.60.40.640">
    <property type="match status" value="2"/>
</dbReference>
<dbReference type="GO" id="GO:0005737">
    <property type="term" value="C:cytoplasm"/>
    <property type="evidence" value="ECO:0007669"/>
    <property type="project" value="TreeGrafter"/>
</dbReference>
<accession>A0A4U5UYC3</accession>
<feature type="compositionally biased region" description="Basic residues" evidence="2">
    <location>
        <begin position="59"/>
        <end position="84"/>
    </location>
</feature>
<dbReference type="Proteomes" id="UP000298787">
    <property type="component" value="Chromosome 11"/>
</dbReference>
<dbReference type="PANTHER" id="PTHR11188:SF135">
    <property type="entry name" value="ARRESTIN DOMAIN CONTAINING 3-LIKE-RELATED"/>
    <property type="match status" value="1"/>
</dbReference>
<dbReference type="InterPro" id="IPR011021">
    <property type="entry name" value="Arrestin-like_N"/>
</dbReference>